<dbReference type="InterPro" id="IPR000846">
    <property type="entry name" value="DapB_N"/>
</dbReference>
<feature type="domain" description="Dihydrodipicolinate reductase N-terminal" evidence="3">
    <location>
        <begin position="9"/>
        <end position="109"/>
    </location>
</feature>
<evidence type="ECO:0000313" key="6">
    <source>
        <dbReference type="Proteomes" id="UP000190637"/>
    </source>
</evidence>
<evidence type="ECO:0000256" key="1">
    <source>
        <dbReference type="ARBA" id="ARBA00022857"/>
    </source>
</evidence>
<dbReference type="RefSeq" id="WP_078762679.1">
    <property type="nucleotide sequence ID" value="NZ_FUWS01000009.1"/>
</dbReference>
<dbReference type="InterPro" id="IPR036291">
    <property type="entry name" value="NAD(P)-bd_dom_sf"/>
</dbReference>
<dbReference type="Proteomes" id="UP000190637">
    <property type="component" value="Unassembled WGS sequence"/>
</dbReference>
<keyword evidence="1" id="KW-0521">NADP</keyword>
<evidence type="ECO:0000259" key="4">
    <source>
        <dbReference type="Pfam" id="PF19328"/>
    </source>
</evidence>
<dbReference type="InterPro" id="IPR045760">
    <property type="entry name" value="DAP_DH_C"/>
</dbReference>
<dbReference type="Gene3D" id="3.40.50.720">
    <property type="entry name" value="NAD(P)-binding Rossmann-like Domain"/>
    <property type="match status" value="1"/>
</dbReference>
<evidence type="ECO:0000256" key="2">
    <source>
        <dbReference type="ARBA" id="ARBA00023002"/>
    </source>
</evidence>
<dbReference type="GO" id="GO:0009089">
    <property type="term" value="P:lysine biosynthetic process via diaminopimelate"/>
    <property type="evidence" value="ECO:0007669"/>
    <property type="project" value="InterPro"/>
</dbReference>
<dbReference type="CDD" id="cd24146">
    <property type="entry name" value="nat-AmDH_N_like"/>
    <property type="match status" value="1"/>
</dbReference>
<dbReference type="Pfam" id="PF01113">
    <property type="entry name" value="DapB_N"/>
    <property type="match status" value="1"/>
</dbReference>
<accession>A0A1T4SDM1</accession>
<keyword evidence="2" id="KW-0560">Oxidoreductase</keyword>
<sequence length="348" mass="36645">MPIRVIQWATGSVGRAALRALLGRPEFELVGVYVHSPEKAGIDAGELAGLGPVGVRATHDPEEILALDADCVTHTPLPSAFFSEDADDDARTICALLRSGKNVVTTTGFVNPRTYGPELPARLEAACAAGGASLHGTGVNPGFLSQVLPLALSGLGMRIDHIYLRECSDFAGNPSADVVSGLMGLGRSPDSHARTVRPFRSFHERSFAESMHLVAEGLGLELDDVESRGEVVVADRDFEIAAGTVRAGTVAGALWTFSGTIAGRPVIDVEWACKSDARRVPQWGRPGVVLRVEGVPDYVVRIEDFNHGLAGVAAYAVNAIPAVCAARPGIRTCLDLPLITGRGTVRLG</sequence>
<proteinExistence type="predicted"/>
<feature type="domain" description="2,4-diaminopentanoate dehydrogenase C-terminal" evidence="4">
    <location>
        <begin position="147"/>
        <end position="340"/>
    </location>
</feature>
<dbReference type="OrthoDB" id="4759936at2"/>
<dbReference type="EMBL" id="FUWS01000009">
    <property type="protein sequence ID" value="SKA26322.1"/>
    <property type="molecule type" value="Genomic_DNA"/>
</dbReference>
<dbReference type="GO" id="GO:0008839">
    <property type="term" value="F:4-hydroxy-tetrahydrodipicolinate reductase"/>
    <property type="evidence" value="ECO:0007669"/>
    <property type="project" value="InterPro"/>
</dbReference>
<keyword evidence="6" id="KW-1185">Reference proteome</keyword>
<protein>
    <submittedName>
        <fullName evidence="5">Uncharacterized protein</fullName>
    </submittedName>
</protein>
<name>A0A1T4SDM1_9ACTN</name>
<evidence type="ECO:0000259" key="3">
    <source>
        <dbReference type="Pfam" id="PF01113"/>
    </source>
</evidence>
<organism evidence="5 6">
    <name type="scientific">Marinactinospora thermotolerans DSM 45154</name>
    <dbReference type="NCBI Taxonomy" id="1122192"/>
    <lineage>
        <taxon>Bacteria</taxon>
        <taxon>Bacillati</taxon>
        <taxon>Actinomycetota</taxon>
        <taxon>Actinomycetes</taxon>
        <taxon>Streptosporangiales</taxon>
        <taxon>Nocardiopsidaceae</taxon>
        <taxon>Marinactinospora</taxon>
    </lineage>
</organism>
<dbReference type="STRING" id="1122192.SAMN02745673_03412"/>
<gene>
    <name evidence="5" type="ORF">SAMN02745673_03412</name>
</gene>
<dbReference type="SUPFAM" id="SSF51735">
    <property type="entry name" value="NAD(P)-binding Rossmann-fold domains"/>
    <property type="match status" value="1"/>
</dbReference>
<reference evidence="5 6" key="1">
    <citation type="submission" date="2017-02" db="EMBL/GenBank/DDBJ databases">
        <authorList>
            <person name="Peterson S.W."/>
        </authorList>
    </citation>
    <scope>NUCLEOTIDE SEQUENCE [LARGE SCALE GENOMIC DNA]</scope>
    <source>
        <strain evidence="5 6">DSM 45154</strain>
    </source>
</reference>
<evidence type="ECO:0000313" key="5">
    <source>
        <dbReference type="EMBL" id="SKA26322.1"/>
    </source>
</evidence>
<dbReference type="Pfam" id="PF19328">
    <property type="entry name" value="DAP_DH_C"/>
    <property type="match status" value="1"/>
</dbReference>
<dbReference type="AlphaFoldDB" id="A0A1T4SDM1"/>